<evidence type="ECO:0000313" key="4">
    <source>
        <dbReference type="Proteomes" id="UP000824890"/>
    </source>
</evidence>
<sequence>MDQPENKLRSPDQLASISLLLLCSLVKLRTSASNGVCSSFHQLTLLLATPYRICLQSQSSLRNNPVLEPYLSTTPIDSEFIKRTSQPSQSPVTKLQASDNPTAPTSVSDNDDSVNDSMVRPVSDSAASPIDFPPESYSLSKEAQLEWFNENAFFERKESQKGNCFPAQSTNTNSSSQMISLKFKTSVIRLPKPQKTCFNEVKKQRNCRIAKTLMIPKRHLAPTSVSDNDDSVNDSMVRPVSDSAASPIDFPQESYSLSKEAQLEWFNENAFFERKESQKGNCFPAQSTNTNSSSQMISLKSKTSVIRLPKPQKTCFNEVKKRRNCRIAKTLMIPKRFGSLLKSDPSLSEPGSPKVSCIGRVRSKRDRSRQNAET</sequence>
<gene>
    <name evidence="3" type="ORF">HID58_061199</name>
</gene>
<comment type="caution">
    <text evidence="3">The sequence shown here is derived from an EMBL/GenBank/DDBJ whole genome shotgun (WGS) entry which is preliminary data.</text>
</comment>
<dbReference type="Proteomes" id="UP000824890">
    <property type="component" value="Unassembled WGS sequence"/>
</dbReference>
<reference evidence="3 4" key="1">
    <citation type="submission" date="2021-05" db="EMBL/GenBank/DDBJ databases">
        <title>Genome Assembly of Synthetic Allotetraploid Brassica napus Reveals Homoeologous Exchanges between Subgenomes.</title>
        <authorList>
            <person name="Davis J.T."/>
        </authorList>
    </citation>
    <scope>NUCLEOTIDE SEQUENCE [LARGE SCALE GENOMIC DNA]</scope>
    <source>
        <strain evidence="4">cv. Da-Ae</strain>
        <tissue evidence="3">Seedling</tissue>
    </source>
</reference>
<evidence type="ECO:0000313" key="3">
    <source>
        <dbReference type="EMBL" id="KAH0885103.1"/>
    </source>
</evidence>
<evidence type="ECO:0000256" key="1">
    <source>
        <dbReference type="SAM" id="MobiDB-lite"/>
    </source>
</evidence>
<keyword evidence="2" id="KW-0732">Signal</keyword>
<evidence type="ECO:0000256" key="2">
    <source>
        <dbReference type="SAM" id="SignalP"/>
    </source>
</evidence>
<feature type="region of interest" description="Disordered" evidence="1">
    <location>
        <begin position="83"/>
        <end position="133"/>
    </location>
</feature>
<feature type="chain" id="PRO_5046771323" evidence="2">
    <location>
        <begin position="34"/>
        <end position="374"/>
    </location>
</feature>
<feature type="signal peptide" evidence="2">
    <location>
        <begin position="1"/>
        <end position="33"/>
    </location>
</feature>
<feature type="compositionally biased region" description="Polar residues" evidence="1">
    <location>
        <begin position="83"/>
        <end position="105"/>
    </location>
</feature>
<name>A0ABQ7ZY25_BRANA</name>
<dbReference type="EMBL" id="JAGKQM010000014">
    <property type="protein sequence ID" value="KAH0885103.1"/>
    <property type="molecule type" value="Genomic_DNA"/>
</dbReference>
<accession>A0ABQ7ZY25</accession>
<dbReference type="PANTHER" id="PTHR34120:SF18">
    <property type="entry name" value="TPX2 CENTRAL DOMAIN-CONTAINING PROTEIN"/>
    <property type="match status" value="1"/>
</dbReference>
<feature type="region of interest" description="Disordered" evidence="1">
    <location>
        <begin position="340"/>
        <end position="374"/>
    </location>
</feature>
<dbReference type="PANTHER" id="PTHR34120">
    <property type="entry name" value="EXPRESSED PROTEIN"/>
    <property type="match status" value="1"/>
</dbReference>
<organism evidence="3 4">
    <name type="scientific">Brassica napus</name>
    <name type="common">Rape</name>
    <dbReference type="NCBI Taxonomy" id="3708"/>
    <lineage>
        <taxon>Eukaryota</taxon>
        <taxon>Viridiplantae</taxon>
        <taxon>Streptophyta</taxon>
        <taxon>Embryophyta</taxon>
        <taxon>Tracheophyta</taxon>
        <taxon>Spermatophyta</taxon>
        <taxon>Magnoliopsida</taxon>
        <taxon>eudicotyledons</taxon>
        <taxon>Gunneridae</taxon>
        <taxon>Pentapetalae</taxon>
        <taxon>rosids</taxon>
        <taxon>malvids</taxon>
        <taxon>Brassicales</taxon>
        <taxon>Brassicaceae</taxon>
        <taxon>Brassiceae</taxon>
        <taxon>Brassica</taxon>
    </lineage>
</organism>
<proteinExistence type="predicted"/>
<protein>
    <submittedName>
        <fullName evidence="3">Uncharacterized protein</fullName>
    </submittedName>
</protein>
<keyword evidence="4" id="KW-1185">Reference proteome</keyword>